<name>A0A0D2CK08_9EURO</name>
<protein>
    <recommendedName>
        <fullName evidence="4">Transglycosylase SLT domain-containing protein</fullName>
    </recommendedName>
</protein>
<proteinExistence type="predicted"/>
<evidence type="ECO:0000256" key="1">
    <source>
        <dbReference type="SAM" id="SignalP"/>
    </source>
</evidence>
<organism evidence="2 3">
    <name type="scientific">Cladophialophora immunda</name>
    <dbReference type="NCBI Taxonomy" id="569365"/>
    <lineage>
        <taxon>Eukaryota</taxon>
        <taxon>Fungi</taxon>
        <taxon>Dikarya</taxon>
        <taxon>Ascomycota</taxon>
        <taxon>Pezizomycotina</taxon>
        <taxon>Eurotiomycetes</taxon>
        <taxon>Chaetothyriomycetidae</taxon>
        <taxon>Chaetothyriales</taxon>
        <taxon>Herpotrichiellaceae</taxon>
        <taxon>Cladophialophora</taxon>
    </lineage>
</organism>
<feature type="chain" id="PRO_5002255256" description="Transglycosylase SLT domain-containing protein" evidence="1">
    <location>
        <begin position="18"/>
        <end position="256"/>
    </location>
</feature>
<dbReference type="SUPFAM" id="SSF53955">
    <property type="entry name" value="Lysozyme-like"/>
    <property type="match status" value="1"/>
</dbReference>
<accession>A0A0D2CK08</accession>
<dbReference type="EMBL" id="KN847046">
    <property type="protein sequence ID" value="KIW23894.1"/>
    <property type="molecule type" value="Genomic_DNA"/>
</dbReference>
<feature type="signal peptide" evidence="1">
    <location>
        <begin position="1"/>
        <end position="17"/>
    </location>
</feature>
<dbReference type="HOGENOM" id="CLU_058267_1_0_1"/>
<dbReference type="OrthoDB" id="1193027at2759"/>
<dbReference type="Proteomes" id="UP000054466">
    <property type="component" value="Unassembled WGS sequence"/>
</dbReference>
<dbReference type="RefSeq" id="XP_016244110.1">
    <property type="nucleotide sequence ID" value="XM_016399548.1"/>
</dbReference>
<evidence type="ECO:0000313" key="3">
    <source>
        <dbReference type="Proteomes" id="UP000054466"/>
    </source>
</evidence>
<reference evidence="2 3" key="1">
    <citation type="submission" date="2015-01" db="EMBL/GenBank/DDBJ databases">
        <title>The Genome Sequence of Cladophialophora immunda CBS83496.</title>
        <authorList>
            <consortium name="The Broad Institute Genomics Platform"/>
            <person name="Cuomo C."/>
            <person name="de Hoog S."/>
            <person name="Gorbushina A."/>
            <person name="Stielow B."/>
            <person name="Teixiera M."/>
            <person name="Abouelleil A."/>
            <person name="Chapman S.B."/>
            <person name="Priest M."/>
            <person name="Young S.K."/>
            <person name="Wortman J."/>
            <person name="Nusbaum C."/>
            <person name="Birren B."/>
        </authorList>
    </citation>
    <scope>NUCLEOTIDE SEQUENCE [LARGE SCALE GENOMIC DNA]</scope>
    <source>
        <strain evidence="2 3">CBS 83496</strain>
    </source>
</reference>
<dbReference type="GeneID" id="27351251"/>
<evidence type="ECO:0008006" key="4">
    <source>
        <dbReference type="Google" id="ProtNLM"/>
    </source>
</evidence>
<evidence type="ECO:0000313" key="2">
    <source>
        <dbReference type="EMBL" id="KIW23894.1"/>
    </source>
</evidence>
<dbReference type="VEuPathDB" id="FungiDB:PV07_12057"/>
<sequence length="256" mass="27018">MYLNLLCAATLLGVVHPTPVFPRASNQVFALGAANSPADVYDGAGAGSDAYRTYSGDGSASSGWPEMAQWISFEDMFVANENFMRVSCVNLGSDNGPDNSDEEITQIWDAIQSASSQTNVDHRFILAILLQESNGCVRVRTTDNGVPNPGLMQAHDGEFSCNANGNIQTPCPASEITGMVLDGVAGTLSGDGLAGILNQVGGQDAEAYYRAARQYNTGSIAEDGNLDEGGYSTNCYASDIANRLMGWVWAKSSCSL</sequence>
<dbReference type="InterPro" id="IPR023346">
    <property type="entry name" value="Lysozyme-like_dom_sf"/>
</dbReference>
<keyword evidence="3" id="KW-1185">Reference proteome</keyword>
<gene>
    <name evidence="2" type="ORF">PV07_12057</name>
</gene>
<dbReference type="Gene3D" id="1.10.530.10">
    <property type="match status" value="1"/>
</dbReference>
<keyword evidence="1" id="KW-0732">Signal</keyword>
<dbReference type="AlphaFoldDB" id="A0A0D2CK08"/>